<keyword evidence="1" id="KW-0812">Transmembrane</keyword>
<feature type="transmembrane region" description="Helical" evidence="1">
    <location>
        <begin position="94"/>
        <end position="114"/>
    </location>
</feature>
<evidence type="ECO:0000313" key="3">
    <source>
        <dbReference type="EMBL" id="UWM55603.1"/>
    </source>
</evidence>
<reference evidence="3" key="1">
    <citation type="submission" date="2022-09" db="EMBL/GenBank/DDBJ databases">
        <title>Diverse halophilic archaea isolated from saline environments.</title>
        <authorList>
            <person name="Cui H.-L."/>
        </authorList>
    </citation>
    <scope>NUCLEOTIDE SEQUENCE</scope>
    <source>
        <strain evidence="3">ZS-35-S2</strain>
    </source>
</reference>
<dbReference type="Proteomes" id="UP001057580">
    <property type="component" value="Chromosome"/>
</dbReference>
<feature type="transmembrane region" description="Helical" evidence="1">
    <location>
        <begin position="12"/>
        <end position="34"/>
    </location>
</feature>
<keyword evidence="1" id="KW-0472">Membrane</keyword>
<dbReference type="RefSeq" id="WP_260594703.1">
    <property type="nucleotide sequence ID" value="NZ_CP104003.1"/>
</dbReference>
<protein>
    <recommendedName>
        <fullName evidence="2">DUF7978 domain-containing protein</fullName>
    </recommendedName>
</protein>
<dbReference type="InterPro" id="IPR058284">
    <property type="entry name" value="DUF7978"/>
</dbReference>
<evidence type="ECO:0000313" key="4">
    <source>
        <dbReference type="Proteomes" id="UP001057580"/>
    </source>
</evidence>
<dbReference type="EMBL" id="CP104003">
    <property type="protein sequence ID" value="UWM55603.1"/>
    <property type="molecule type" value="Genomic_DNA"/>
</dbReference>
<dbReference type="Pfam" id="PF25933">
    <property type="entry name" value="DUF7978"/>
    <property type="match status" value="1"/>
</dbReference>
<dbReference type="GeneID" id="74941713"/>
<gene>
    <name evidence="3" type="ORF">N0B31_04785</name>
</gene>
<dbReference type="AlphaFoldDB" id="A0A9E7R597"/>
<name>A0A9E7R597_9EURY</name>
<feature type="transmembrane region" description="Helical" evidence="1">
    <location>
        <begin position="159"/>
        <end position="180"/>
    </location>
</feature>
<sequence length="193" mass="19368">MSVSVGDRELPVGVGAAAGVAAWVLSYLCTYLVASGDIQNSLFGRVLEAAEIGVWQAVGWVFFNAHFVNTVVDLGFFGGGATNAIGGENGFTPLLYVVPPLLLLVAGLAVGRYVGASDLDTADAALSGVTVVLGYGLLSVVGVFLFATENVTPDLVTGVLLAGVVYPVVFGAVGAVVASLTGGSSAESSSPQL</sequence>
<feature type="transmembrane region" description="Helical" evidence="1">
    <location>
        <begin position="126"/>
        <end position="147"/>
    </location>
</feature>
<dbReference type="KEGG" id="ssai:N0B31_04785"/>
<keyword evidence="1" id="KW-1133">Transmembrane helix</keyword>
<accession>A0A9E7R597</accession>
<feature type="domain" description="DUF7978" evidence="2">
    <location>
        <begin position="7"/>
        <end position="180"/>
    </location>
</feature>
<evidence type="ECO:0000256" key="1">
    <source>
        <dbReference type="SAM" id="Phobius"/>
    </source>
</evidence>
<keyword evidence="4" id="KW-1185">Reference proteome</keyword>
<proteinExistence type="predicted"/>
<organism evidence="3 4">
    <name type="scientific">Salinirubellus salinus</name>
    <dbReference type="NCBI Taxonomy" id="1364945"/>
    <lineage>
        <taxon>Archaea</taxon>
        <taxon>Methanobacteriati</taxon>
        <taxon>Methanobacteriota</taxon>
        <taxon>Stenosarchaea group</taxon>
        <taxon>Halobacteria</taxon>
        <taxon>Halobacteriales</taxon>
        <taxon>Natronomonadaceae</taxon>
        <taxon>Salinirubellus</taxon>
    </lineage>
</organism>
<evidence type="ECO:0000259" key="2">
    <source>
        <dbReference type="Pfam" id="PF25933"/>
    </source>
</evidence>